<keyword evidence="4 6" id="KW-1133">Transmembrane helix</keyword>
<dbReference type="GO" id="GO:0005886">
    <property type="term" value="C:plasma membrane"/>
    <property type="evidence" value="ECO:0007669"/>
    <property type="project" value="UniProtKB-SubCell"/>
</dbReference>
<dbReference type="GO" id="GO:0022857">
    <property type="term" value="F:transmembrane transporter activity"/>
    <property type="evidence" value="ECO:0007669"/>
    <property type="project" value="InterPro"/>
</dbReference>
<dbReference type="Gene3D" id="1.20.1740.10">
    <property type="entry name" value="Amino acid/polyamine transporter I"/>
    <property type="match status" value="1"/>
</dbReference>
<feature type="transmembrane region" description="Helical" evidence="6">
    <location>
        <begin position="165"/>
        <end position="187"/>
    </location>
</feature>
<dbReference type="EMBL" id="JACBZY010000001">
    <property type="protein sequence ID" value="NYG98444.1"/>
    <property type="molecule type" value="Genomic_DNA"/>
</dbReference>
<protein>
    <submittedName>
        <fullName evidence="7">Amino acid transporter</fullName>
    </submittedName>
</protein>
<comment type="subcellular location">
    <subcellularLocation>
        <location evidence="1">Cell membrane</location>
        <topology evidence="1">Multi-pass membrane protein</topology>
    </subcellularLocation>
</comment>
<feature type="transmembrane region" description="Helical" evidence="6">
    <location>
        <begin position="95"/>
        <end position="119"/>
    </location>
</feature>
<keyword evidence="2" id="KW-1003">Cell membrane</keyword>
<evidence type="ECO:0000313" key="8">
    <source>
        <dbReference type="Proteomes" id="UP000553888"/>
    </source>
</evidence>
<feature type="transmembrane region" description="Helical" evidence="6">
    <location>
        <begin position="240"/>
        <end position="260"/>
    </location>
</feature>
<dbReference type="InterPro" id="IPR050367">
    <property type="entry name" value="APC_superfamily"/>
</dbReference>
<feature type="transmembrane region" description="Helical" evidence="6">
    <location>
        <begin position="139"/>
        <end position="158"/>
    </location>
</feature>
<evidence type="ECO:0000256" key="4">
    <source>
        <dbReference type="ARBA" id="ARBA00022989"/>
    </source>
</evidence>
<feature type="transmembrane region" description="Helical" evidence="6">
    <location>
        <begin position="372"/>
        <end position="401"/>
    </location>
</feature>
<gene>
    <name evidence="7" type="ORF">BJ979_001070</name>
</gene>
<proteinExistence type="predicted"/>
<dbReference type="InterPro" id="IPR002293">
    <property type="entry name" value="AA/rel_permease1"/>
</dbReference>
<feature type="transmembrane region" description="Helical" evidence="6">
    <location>
        <begin position="413"/>
        <end position="437"/>
    </location>
</feature>
<keyword evidence="3 6" id="KW-0812">Transmembrane</keyword>
<feature type="transmembrane region" description="Helical" evidence="6">
    <location>
        <begin position="207"/>
        <end position="228"/>
    </location>
</feature>
<evidence type="ECO:0000256" key="1">
    <source>
        <dbReference type="ARBA" id="ARBA00004651"/>
    </source>
</evidence>
<feature type="transmembrane region" description="Helical" evidence="6">
    <location>
        <begin position="27"/>
        <end position="52"/>
    </location>
</feature>
<evidence type="ECO:0000256" key="3">
    <source>
        <dbReference type="ARBA" id="ARBA00022692"/>
    </source>
</evidence>
<feature type="transmembrane region" description="Helical" evidence="6">
    <location>
        <begin position="58"/>
        <end position="75"/>
    </location>
</feature>
<keyword evidence="8" id="KW-1185">Reference proteome</keyword>
<comment type="caution">
    <text evidence="7">The sequence shown here is derived from an EMBL/GenBank/DDBJ whole genome shotgun (WGS) entry which is preliminary data.</text>
</comment>
<feature type="transmembrane region" description="Helical" evidence="6">
    <location>
        <begin position="292"/>
        <end position="312"/>
    </location>
</feature>
<name>A0A852YAX8_9MICO</name>
<feature type="transmembrane region" description="Helical" evidence="6">
    <location>
        <begin position="443"/>
        <end position="461"/>
    </location>
</feature>
<dbReference type="RefSeq" id="WP_343046607.1">
    <property type="nucleotide sequence ID" value="NZ_JACBZY010000001.1"/>
</dbReference>
<sequence>MTSTPTESAPAETTTALKRNSLGVAGIAFFVIAAAAPMAAFVGAAPVVFSIVGAGAPLVYVLVAAVIAIFAVGYLKMSRHITNAGGFVAFIARGLGSRAATGSAGIVVVTYLALQIGLVSQFGVFAQQLAAEAGLKLPVWVWVFAAVILTTVLVMRGVDVNMRVLGVIIALEVIVIAILVVGILVAFPGQDPSLVSFSPAVVANPGIGVAGLFVFTCFTTFEATTVFAEEARNPRRTIPIALFVVIGFVAVYYTVATWAVSYGLGAANVQKASADNLSGVIFDLATKAVGPWLSITMQILVLTSFLAMLIGVQNMFARYCFALGRARVLPKVFAHVSARNKAPSRAAIIGAAVVAVVLAGFFAAGADPIVVIYAWFVALGTIGFITMMTLASVGILAFFVRERLETGFWSTKFAPGLALILNVGVLVIALSNFNVLLFGDGTIAAAMLVLIPLAFVAGFIMPSFRKDIDFAIVAIS</sequence>
<dbReference type="Proteomes" id="UP000553888">
    <property type="component" value="Unassembled WGS sequence"/>
</dbReference>
<accession>A0A852YAX8</accession>
<dbReference type="AlphaFoldDB" id="A0A852YAX8"/>
<keyword evidence="5 6" id="KW-0472">Membrane</keyword>
<evidence type="ECO:0000256" key="5">
    <source>
        <dbReference type="ARBA" id="ARBA00023136"/>
    </source>
</evidence>
<dbReference type="PIRSF" id="PIRSF006060">
    <property type="entry name" value="AA_transporter"/>
    <property type="match status" value="1"/>
</dbReference>
<evidence type="ECO:0000256" key="2">
    <source>
        <dbReference type="ARBA" id="ARBA00022475"/>
    </source>
</evidence>
<feature type="transmembrane region" description="Helical" evidence="6">
    <location>
        <begin position="346"/>
        <end position="366"/>
    </location>
</feature>
<dbReference type="Pfam" id="PF13520">
    <property type="entry name" value="AA_permease_2"/>
    <property type="match status" value="1"/>
</dbReference>
<dbReference type="PANTHER" id="PTHR42770">
    <property type="entry name" value="AMINO ACID TRANSPORTER-RELATED"/>
    <property type="match status" value="1"/>
</dbReference>
<evidence type="ECO:0000313" key="7">
    <source>
        <dbReference type="EMBL" id="NYG98444.1"/>
    </source>
</evidence>
<evidence type="ECO:0000256" key="6">
    <source>
        <dbReference type="SAM" id="Phobius"/>
    </source>
</evidence>
<dbReference type="PANTHER" id="PTHR42770:SF16">
    <property type="entry name" value="AMINO ACID PERMEASE"/>
    <property type="match status" value="1"/>
</dbReference>
<organism evidence="7 8">
    <name type="scientific">Schumannella luteola</name>
    <dbReference type="NCBI Taxonomy" id="472059"/>
    <lineage>
        <taxon>Bacteria</taxon>
        <taxon>Bacillati</taxon>
        <taxon>Actinomycetota</taxon>
        <taxon>Actinomycetes</taxon>
        <taxon>Micrococcales</taxon>
        <taxon>Microbacteriaceae</taxon>
        <taxon>Schumannella</taxon>
    </lineage>
</organism>
<reference evidence="7 8" key="1">
    <citation type="submission" date="2020-07" db="EMBL/GenBank/DDBJ databases">
        <title>Sequencing the genomes of 1000 actinobacteria strains.</title>
        <authorList>
            <person name="Klenk H.-P."/>
        </authorList>
    </citation>
    <scope>NUCLEOTIDE SEQUENCE [LARGE SCALE GENOMIC DNA]</scope>
    <source>
        <strain evidence="7 8">DSM 23141</strain>
    </source>
</reference>